<dbReference type="CDD" id="cd07812">
    <property type="entry name" value="SRPBCC"/>
    <property type="match status" value="1"/>
</dbReference>
<dbReference type="EMBL" id="BAABJR010000002">
    <property type="protein sequence ID" value="GAA5204739.1"/>
    <property type="molecule type" value="Genomic_DNA"/>
</dbReference>
<dbReference type="Pfam" id="PF10604">
    <property type="entry name" value="Polyketide_cyc2"/>
    <property type="match status" value="1"/>
</dbReference>
<reference evidence="3" key="1">
    <citation type="journal article" date="2019" name="Int. J. Syst. Evol. Microbiol.">
        <title>The Global Catalogue of Microorganisms (GCM) 10K type strain sequencing project: providing services to taxonomists for standard genome sequencing and annotation.</title>
        <authorList>
            <consortium name="The Broad Institute Genomics Platform"/>
            <consortium name="The Broad Institute Genome Sequencing Center for Infectious Disease"/>
            <person name="Wu L."/>
            <person name="Ma J."/>
        </authorList>
    </citation>
    <scope>NUCLEOTIDE SEQUENCE [LARGE SCALE GENOMIC DNA]</scope>
    <source>
        <strain evidence="3">JCM 18306</strain>
    </source>
</reference>
<evidence type="ECO:0000256" key="1">
    <source>
        <dbReference type="SAM" id="MobiDB-lite"/>
    </source>
</evidence>
<comment type="caution">
    <text evidence="2">The sequence shown here is derived from an EMBL/GenBank/DDBJ whole genome shotgun (WGS) entry which is preliminary data.</text>
</comment>
<sequence length="188" mass="20905">MSTTTTSNLHSIGTGNRLPALGKAEPGRSIAGHARPVAYDRPVVTFSLERTAPLPLDEAWRRLTEWRRHGDAVPLTRVSVSTPGPTRRGTVIVARTGAGPLAFDDRMEVTVWEPPRDDTPGRCRLEKRGRLVRGWAEIEVHPGPGGRTRVLWREDLRVRPLPSVFDGVLGRAGRYVFGRAVNRLLRRP</sequence>
<proteinExistence type="predicted"/>
<feature type="compositionally biased region" description="Polar residues" evidence="1">
    <location>
        <begin position="1"/>
        <end position="14"/>
    </location>
</feature>
<feature type="region of interest" description="Disordered" evidence="1">
    <location>
        <begin position="1"/>
        <end position="29"/>
    </location>
</feature>
<dbReference type="SUPFAM" id="SSF55961">
    <property type="entry name" value="Bet v1-like"/>
    <property type="match status" value="1"/>
</dbReference>
<gene>
    <name evidence="2" type="ORF">GCM10023323_08930</name>
</gene>
<dbReference type="InterPro" id="IPR023393">
    <property type="entry name" value="START-like_dom_sf"/>
</dbReference>
<accession>A0ABP9SZQ9</accession>
<evidence type="ECO:0000313" key="2">
    <source>
        <dbReference type="EMBL" id="GAA5204739.1"/>
    </source>
</evidence>
<dbReference type="Proteomes" id="UP001499878">
    <property type="component" value="Unassembled WGS sequence"/>
</dbReference>
<organism evidence="2 3">
    <name type="scientific">Streptomyces thinghirensis</name>
    <dbReference type="NCBI Taxonomy" id="551547"/>
    <lineage>
        <taxon>Bacteria</taxon>
        <taxon>Bacillati</taxon>
        <taxon>Actinomycetota</taxon>
        <taxon>Actinomycetes</taxon>
        <taxon>Kitasatosporales</taxon>
        <taxon>Streptomycetaceae</taxon>
        <taxon>Streptomyces</taxon>
    </lineage>
</organism>
<evidence type="ECO:0000313" key="3">
    <source>
        <dbReference type="Proteomes" id="UP001499878"/>
    </source>
</evidence>
<protein>
    <submittedName>
        <fullName evidence="2">SRPBCC family protein</fullName>
    </submittedName>
</protein>
<dbReference type="InterPro" id="IPR019587">
    <property type="entry name" value="Polyketide_cyclase/dehydratase"/>
</dbReference>
<dbReference type="Gene3D" id="3.30.530.20">
    <property type="match status" value="1"/>
</dbReference>
<name>A0ABP9SZQ9_9ACTN</name>
<keyword evidence="3" id="KW-1185">Reference proteome</keyword>